<organism evidence="1 2">
    <name type="scientific">Chara braunii</name>
    <name type="common">Braun's stonewort</name>
    <dbReference type="NCBI Taxonomy" id="69332"/>
    <lineage>
        <taxon>Eukaryota</taxon>
        <taxon>Viridiplantae</taxon>
        <taxon>Streptophyta</taxon>
        <taxon>Charophyceae</taxon>
        <taxon>Charales</taxon>
        <taxon>Characeae</taxon>
        <taxon>Chara</taxon>
    </lineage>
</organism>
<dbReference type="EMBL" id="BFEA01001564">
    <property type="protein sequence ID" value="GBG93369.1"/>
    <property type="molecule type" value="Genomic_DNA"/>
</dbReference>
<evidence type="ECO:0000313" key="2">
    <source>
        <dbReference type="Proteomes" id="UP000265515"/>
    </source>
</evidence>
<accession>A0A388MFV5</accession>
<feature type="non-terminal residue" evidence="1">
    <location>
        <position position="1"/>
    </location>
</feature>
<dbReference type="Proteomes" id="UP000265515">
    <property type="component" value="Unassembled WGS sequence"/>
</dbReference>
<dbReference type="AlphaFoldDB" id="A0A388MFV5"/>
<name>A0A388MFV5_CHABU</name>
<keyword evidence="2" id="KW-1185">Reference proteome</keyword>
<evidence type="ECO:0000313" key="1">
    <source>
        <dbReference type="EMBL" id="GBG93369.1"/>
    </source>
</evidence>
<comment type="caution">
    <text evidence="1">The sequence shown here is derived from an EMBL/GenBank/DDBJ whole genome shotgun (WGS) entry which is preliminary data.</text>
</comment>
<dbReference type="Gramene" id="GBG93369">
    <property type="protein sequence ID" value="GBG93369"/>
    <property type="gene ID" value="CBR_g67161"/>
</dbReference>
<gene>
    <name evidence="1" type="ORF">CBR_g67161</name>
</gene>
<reference evidence="1 2" key="1">
    <citation type="journal article" date="2018" name="Cell">
        <title>The Chara Genome: Secondary Complexity and Implications for Plant Terrestrialization.</title>
        <authorList>
            <person name="Nishiyama T."/>
            <person name="Sakayama H."/>
            <person name="Vries J.D."/>
            <person name="Buschmann H."/>
            <person name="Saint-Marcoux D."/>
            <person name="Ullrich K.K."/>
            <person name="Haas F.B."/>
            <person name="Vanderstraeten L."/>
            <person name="Becker D."/>
            <person name="Lang D."/>
            <person name="Vosolsobe S."/>
            <person name="Rombauts S."/>
            <person name="Wilhelmsson P.K.I."/>
            <person name="Janitza P."/>
            <person name="Kern R."/>
            <person name="Heyl A."/>
            <person name="Rumpler F."/>
            <person name="Villalobos L.I.A.C."/>
            <person name="Clay J.M."/>
            <person name="Skokan R."/>
            <person name="Toyoda A."/>
            <person name="Suzuki Y."/>
            <person name="Kagoshima H."/>
            <person name="Schijlen E."/>
            <person name="Tajeshwar N."/>
            <person name="Catarino B."/>
            <person name="Hetherington A.J."/>
            <person name="Saltykova A."/>
            <person name="Bonnot C."/>
            <person name="Breuninger H."/>
            <person name="Symeonidi A."/>
            <person name="Radhakrishnan G.V."/>
            <person name="Van Nieuwerburgh F."/>
            <person name="Deforce D."/>
            <person name="Chang C."/>
            <person name="Karol K.G."/>
            <person name="Hedrich R."/>
            <person name="Ulvskov P."/>
            <person name="Glockner G."/>
            <person name="Delwiche C.F."/>
            <person name="Petrasek J."/>
            <person name="Van de Peer Y."/>
            <person name="Friml J."/>
            <person name="Beilby M."/>
            <person name="Dolan L."/>
            <person name="Kohara Y."/>
            <person name="Sugano S."/>
            <person name="Fujiyama A."/>
            <person name="Delaux P.-M."/>
            <person name="Quint M."/>
            <person name="TheiBen G."/>
            <person name="Hagemann M."/>
            <person name="Harholt J."/>
            <person name="Dunand C."/>
            <person name="Zachgo S."/>
            <person name="Langdale J."/>
            <person name="Maumus F."/>
            <person name="Straeten D.V.D."/>
            <person name="Gould S.B."/>
            <person name="Rensing S.A."/>
        </authorList>
    </citation>
    <scope>NUCLEOTIDE SEQUENCE [LARGE SCALE GENOMIC DNA]</scope>
    <source>
        <strain evidence="1 2">S276</strain>
    </source>
</reference>
<protein>
    <submittedName>
        <fullName evidence="1">Uncharacterized protein</fullName>
    </submittedName>
</protein>
<sequence>RGPHRLAEGAARAPAGERVVGACALQVLTMEQELPGGVKALTALERHTIVAAVSVVIMRYRIERMTTRLRMRLSVRRQRQLIQQVMDALDCVSLSESIVQFCCAMASVVILRATPRWWMRRRMGGTWEDLRQVDDVAKGYYKEKLRSGVVNGARRLSAGGFPPVHRRLPHRSSFLSAARTLHKDAHVEQHGKDLAQRRTCGTTRQGAGEEWPAARAGTKFEFKN</sequence>
<proteinExistence type="predicted"/>